<protein>
    <recommendedName>
        <fullName evidence="4">Small secreted protein</fullName>
    </recommendedName>
</protein>
<evidence type="ECO:0000256" key="1">
    <source>
        <dbReference type="SAM" id="SignalP"/>
    </source>
</evidence>
<feature type="signal peptide" evidence="1">
    <location>
        <begin position="1"/>
        <end position="22"/>
    </location>
</feature>
<keyword evidence="3" id="KW-1185">Reference proteome</keyword>
<gene>
    <name evidence="2" type="ORF">SEPCBS57363_002587</name>
</gene>
<evidence type="ECO:0000313" key="3">
    <source>
        <dbReference type="Proteomes" id="UP001642501"/>
    </source>
</evidence>
<feature type="chain" id="PRO_5045548156" description="Small secreted protein" evidence="1">
    <location>
        <begin position="23"/>
        <end position="170"/>
    </location>
</feature>
<accession>A0ABP0DGY7</accession>
<keyword evidence="1" id="KW-0732">Signal</keyword>
<evidence type="ECO:0008006" key="4">
    <source>
        <dbReference type="Google" id="ProtNLM"/>
    </source>
</evidence>
<organism evidence="2 3">
    <name type="scientific">Sporothrix epigloea</name>
    <dbReference type="NCBI Taxonomy" id="1892477"/>
    <lineage>
        <taxon>Eukaryota</taxon>
        <taxon>Fungi</taxon>
        <taxon>Dikarya</taxon>
        <taxon>Ascomycota</taxon>
        <taxon>Pezizomycotina</taxon>
        <taxon>Sordariomycetes</taxon>
        <taxon>Sordariomycetidae</taxon>
        <taxon>Ophiostomatales</taxon>
        <taxon>Ophiostomataceae</taxon>
        <taxon>Sporothrix</taxon>
    </lineage>
</organism>
<dbReference type="EMBL" id="CAWUOM010000034">
    <property type="protein sequence ID" value="CAK7267427.1"/>
    <property type="molecule type" value="Genomic_DNA"/>
</dbReference>
<dbReference type="Proteomes" id="UP001642501">
    <property type="component" value="Unassembled WGS sequence"/>
</dbReference>
<evidence type="ECO:0000313" key="2">
    <source>
        <dbReference type="EMBL" id="CAK7267427.1"/>
    </source>
</evidence>
<name>A0ABP0DGY7_9PEZI</name>
<comment type="caution">
    <text evidence="2">The sequence shown here is derived from an EMBL/GenBank/DDBJ whole genome shotgun (WGS) entry which is preliminary data.</text>
</comment>
<reference evidence="2 3" key="1">
    <citation type="submission" date="2024-01" db="EMBL/GenBank/DDBJ databases">
        <authorList>
            <person name="Allen C."/>
            <person name="Tagirdzhanova G."/>
        </authorList>
    </citation>
    <scope>NUCLEOTIDE SEQUENCE [LARGE SCALE GENOMIC DNA]</scope>
    <source>
        <strain evidence="2 3">CBS 573.63</strain>
    </source>
</reference>
<proteinExistence type="predicted"/>
<sequence>MFASLNLVKALPFALMLSTALANPVPEANSTAKAEKRIIGNDATYLFCVSPDHNCGFFATYTNGETRQTVSWTTGKYATDDECLLSKYQKHTNDAGFWLNINFHWNTPKYNIGYNPTGNSINLGGATSTLSDQDYLNGRCENEFGDEFSTADLGSGSKELYWGDLDKTLY</sequence>